<evidence type="ECO:0000313" key="9">
    <source>
        <dbReference type="Proteomes" id="UP000198406"/>
    </source>
</evidence>
<evidence type="ECO:0000256" key="5">
    <source>
        <dbReference type="SAM" id="MobiDB-lite"/>
    </source>
</evidence>
<gene>
    <name evidence="8" type="ORF">FisN_9Hh155</name>
</gene>
<dbReference type="InParanoid" id="A0A1Z5K2M1"/>
<reference evidence="8 9" key="1">
    <citation type="journal article" date="2015" name="Plant Cell">
        <title>Oil accumulation by the oleaginous diatom Fistulifera solaris as revealed by the genome and transcriptome.</title>
        <authorList>
            <person name="Tanaka T."/>
            <person name="Maeda Y."/>
            <person name="Veluchamy A."/>
            <person name="Tanaka M."/>
            <person name="Abida H."/>
            <person name="Marechal E."/>
            <person name="Bowler C."/>
            <person name="Muto M."/>
            <person name="Sunaga Y."/>
            <person name="Tanaka M."/>
            <person name="Yoshino T."/>
            <person name="Taniguchi T."/>
            <person name="Fukuda Y."/>
            <person name="Nemoto M."/>
            <person name="Matsumoto M."/>
            <person name="Wong P.S."/>
            <person name="Aburatani S."/>
            <person name="Fujibuchi W."/>
        </authorList>
    </citation>
    <scope>NUCLEOTIDE SEQUENCE [LARGE SCALE GENOMIC DNA]</scope>
    <source>
        <strain evidence="8 9">JPCC DA0580</strain>
    </source>
</reference>
<keyword evidence="1" id="KW-0132">Cell division</keyword>
<dbReference type="OrthoDB" id="5590282at2759"/>
<feature type="domain" description="Cyclin C-terminal" evidence="7">
    <location>
        <begin position="259"/>
        <end position="376"/>
    </location>
</feature>
<dbReference type="GO" id="GO:0016538">
    <property type="term" value="F:cyclin-dependent protein serine/threonine kinase regulator activity"/>
    <property type="evidence" value="ECO:0007669"/>
    <property type="project" value="InterPro"/>
</dbReference>
<dbReference type="PROSITE" id="PS00292">
    <property type="entry name" value="CYCLINS"/>
    <property type="match status" value="1"/>
</dbReference>
<dbReference type="InterPro" id="IPR036915">
    <property type="entry name" value="Cyclin-like_sf"/>
</dbReference>
<comment type="similarity">
    <text evidence="4">Belongs to the cyclin family.</text>
</comment>
<dbReference type="SUPFAM" id="SSF47954">
    <property type="entry name" value="Cyclin-like"/>
    <property type="match status" value="2"/>
</dbReference>
<evidence type="ECO:0000259" key="6">
    <source>
        <dbReference type="SMART" id="SM00385"/>
    </source>
</evidence>
<feature type="domain" description="Cyclin-like" evidence="6">
    <location>
        <begin position="263"/>
        <end position="344"/>
    </location>
</feature>
<keyword evidence="2 4" id="KW-0195">Cyclin</keyword>
<dbReference type="AlphaFoldDB" id="A0A1Z5K2M1"/>
<dbReference type="CDD" id="cd20507">
    <property type="entry name" value="CYCLIN_CCNB1-like_rpt1"/>
    <property type="match status" value="1"/>
</dbReference>
<organism evidence="8 9">
    <name type="scientific">Fistulifera solaris</name>
    <name type="common">Oleaginous diatom</name>
    <dbReference type="NCBI Taxonomy" id="1519565"/>
    <lineage>
        <taxon>Eukaryota</taxon>
        <taxon>Sar</taxon>
        <taxon>Stramenopiles</taxon>
        <taxon>Ochrophyta</taxon>
        <taxon>Bacillariophyta</taxon>
        <taxon>Bacillariophyceae</taxon>
        <taxon>Bacillariophycidae</taxon>
        <taxon>Naviculales</taxon>
        <taxon>Naviculaceae</taxon>
        <taxon>Fistulifera</taxon>
    </lineage>
</organism>
<dbReference type="Proteomes" id="UP000198406">
    <property type="component" value="Unassembled WGS sequence"/>
</dbReference>
<evidence type="ECO:0000313" key="8">
    <source>
        <dbReference type="EMBL" id="GAX20429.1"/>
    </source>
</evidence>
<dbReference type="SMART" id="SM00385">
    <property type="entry name" value="CYCLIN"/>
    <property type="match status" value="2"/>
</dbReference>
<comment type="caution">
    <text evidence="8">The sequence shown here is derived from an EMBL/GenBank/DDBJ whole genome shotgun (WGS) entry which is preliminary data.</text>
</comment>
<dbReference type="InterPro" id="IPR004367">
    <property type="entry name" value="Cyclin_C-dom"/>
</dbReference>
<dbReference type="FunFam" id="1.10.472.10:FF:000001">
    <property type="entry name" value="G2/mitotic-specific cyclin"/>
    <property type="match status" value="1"/>
</dbReference>
<dbReference type="PANTHER" id="PTHR10177">
    <property type="entry name" value="CYCLINS"/>
    <property type="match status" value="1"/>
</dbReference>
<dbReference type="InterPro" id="IPR048258">
    <property type="entry name" value="Cyclins_cyclin-box"/>
</dbReference>
<feature type="compositionally biased region" description="Low complexity" evidence="5">
    <location>
        <begin position="10"/>
        <end position="19"/>
    </location>
</feature>
<dbReference type="Gene3D" id="1.10.472.10">
    <property type="entry name" value="Cyclin-like"/>
    <property type="match status" value="2"/>
</dbReference>
<dbReference type="EMBL" id="BDSP01000147">
    <property type="protein sequence ID" value="GAX20429.1"/>
    <property type="molecule type" value="Genomic_DNA"/>
</dbReference>
<dbReference type="SMART" id="SM01332">
    <property type="entry name" value="Cyclin_C"/>
    <property type="match status" value="1"/>
</dbReference>
<dbReference type="Pfam" id="PF00134">
    <property type="entry name" value="Cyclin_N"/>
    <property type="match status" value="1"/>
</dbReference>
<accession>A0A1Z5K2M1</accession>
<dbReference type="GO" id="GO:0051301">
    <property type="term" value="P:cell division"/>
    <property type="evidence" value="ECO:0007669"/>
    <property type="project" value="UniProtKB-KW"/>
</dbReference>
<sequence length="377" mass="42611">MFARSVVNQPNASNAASNPTNGRRAFRDVTNASRNGSSKGAKMAKRMNGVKTRSMAADAPAVGNDVVVARPGAFVNRMEQRNPMAEERDNAMQLRAAMQADPSSYQMTGTVDNIDDRDSDDPLCTTSYVNDMYVHFREKEVFSSVRPIYMENQTHINERMRSILVDWLVEVHLKFKLVPETLYLTINMIDRFLEKERVSRPRLQLVGVTSLLIASKYEEIFPPELRDLVYICDKAYTKQDILQMEELILKTLEYNVTIPSAHAFLVRFLKAGHADKKIVQLSCYILDGTLQSYNLLHYLPSQLAAAAVFIARRVVGRNPWSPTLLKYANYCEEEVIPVARAILREKSTASDELKAVNKKYSSSRYGGVAAYELSADF</sequence>
<dbReference type="InterPro" id="IPR013763">
    <property type="entry name" value="Cyclin-like_dom"/>
</dbReference>
<dbReference type="Pfam" id="PF02984">
    <property type="entry name" value="Cyclin_C"/>
    <property type="match status" value="1"/>
</dbReference>
<keyword evidence="9" id="KW-1185">Reference proteome</keyword>
<evidence type="ECO:0000256" key="1">
    <source>
        <dbReference type="ARBA" id="ARBA00022618"/>
    </source>
</evidence>
<dbReference type="GO" id="GO:0044772">
    <property type="term" value="P:mitotic cell cycle phase transition"/>
    <property type="evidence" value="ECO:0007669"/>
    <property type="project" value="InterPro"/>
</dbReference>
<feature type="domain" description="Cyclin-like" evidence="6">
    <location>
        <begin position="166"/>
        <end position="250"/>
    </location>
</feature>
<dbReference type="InterPro" id="IPR039361">
    <property type="entry name" value="Cyclin"/>
</dbReference>
<dbReference type="PIRSF" id="PIRSF001771">
    <property type="entry name" value="Cyclin_A_B_D_E"/>
    <property type="match status" value="1"/>
</dbReference>
<protein>
    <submittedName>
        <fullName evidence="8">Cyclin B</fullName>
    </submittedName>
</protein>
<keyword evidence="3" id="KW-0131">Cell cycle</keyword>
<feature type="region of interest" description="Disordered" evidence="5">
    <location>
        <begin position="1"/>
        <end position="47"/>
    </location>
</feature>
<dbReference type="InterPro" id="IPR046965">
    <property type="entry name" value="Cyclin_A/B-like"/>
</dbReference>
<evidence type="ECO:0000256" key="2">
    <source>
        <dbReference type="ARBA" id="ARBA00023127"/>
    </source>
</evidence>
<dbReference type="InterPro" id="IPR006671">
    <property type="entry name" value="Cyclin_N"/>
</dbReference>
<evidence type="ECO:0000256" key="3">
    <source>
        <dbReference type="ARBA" id="ARBA00023306"/>
    </source>
</evidence>
<evidence type="ECO:0000259" key="7">
    <source>
        <dbReference type="SMART" id="SM01332"/>
    </source>
</evidence>
<proteinExistence type="inferred from homology"/>
<name>A0A1Z5K2M1_FISSO</name>
<evidence type="ECO:0000256" key="4">
    <source>
        <dbReference type="RuleBase" id="RU000383"/>
    </source>
</evidence>